<dbReference type="Pfam" id="PF20611">
    <property type="entry name" value="DUF6801"/>
    <property type="match status" value="1"/>
</dbReference>
<evidence type="ECO:0000313" key="3">
    <source>
        <dbReference type="EMBL" id="MFC6043139.1"/>
    </source>
</evidence>
<sequence>MRTRLAAVGGTAALAASAVLVAAPAAEAKPASVKSSYSCQTDFGPQTVAVTTTMVLPAKVKRNKPVPGKPVKLQVVIPESLAAAMRTFGITSLSGSASGVKASVGATKVPVTGVTFPTTAVPASGAMKINAAGKAKAFKIKKPGKYAVSVPKKFAFTAKDQNGNALLNNAPCSLVAGSKSTITTLKVVK</sequence>
<protein>
    <submittedName>
        <fullName evidence="3">DUF6801 domain-containing protein</fullName>
    </submittedName>
</protein>
<dbReference type="InterPro" id="IPR046542">
    <property type="entry name" value="DUF6801"/>
</dbReference>
<feature type="domain" description="DUF6801" evidence="2">
    <location>
        <begin position="36"/>
        <end position="182"/>
    </location>
</feature>
<organism evidence="3 4">
    <name type="scientific">Nocardioides hankookensis</name>
    <dbReference type="NCBI Taxonomy" id="443157"/>
    <lineage>
        <taxon>Bacteria</taxon>
        <taxon>Bacillati</taxon>
        <taxon>Actinomycetota</taxon>
        <taxon>Actinomycetes</taxon>
        <taxon>Propionibacteriales</taxon>
        <taxon>Nocardioidaceae</taxon>
        <taxon>Nocardioides</taxon>
    </lineage>
</organism>
<dbReference type="PROSITE" id="PS51318">
    <property type="entry name" value="TAT"/>
    <property type="match status" value="1"/>
</dbReference>
<evidence type="ECO:0000256" key="1">
    <source>
        <dbReference type="SAM" id="SignalP"/>
    </source>
</evidence>
<dbReference type="Proteomes" id="UP001596135">
    <property type="component" value="Unassembled WGS sequence"/>
</dbReference>
<feature type="chain" id="PRO_5046360670" evidence="1">
    <location>
        <begin position="29"/>
        <end position="189"/>
    </location>
</feature>
<comment type="caution">
    <text evidence="3">The sequence shown here is derived from an EMBL/GenBank/DDBJ whole genome shotgun (WGS) entry which is preliminary data.</text>
</comment>
<evidence type="ECO:0000259" key="2">
    <source>
        <dbReference type="Pfam" id="PF20611"/>
    </source>
</evidence>
<dbReference type="InterPro" id="IPR006311">
    <property type="entry name" value="TAT_signal"/>
</dbReference>
<reference evidence="4" key="1">
    <citation type="journal article" date="2019" name="Int. J. Syst. Evol. Microbiol.">
        <title>The Global Catalogue of Microorganisms (GCM) 10K type strain sequencing project: providing services to taxonomists for standard genome sequencing and annotation.</title>
        <authorList>
            <consortium name="The Broad Institute Genomics Platform"/>
            <consortium name="The Broad Institute Genome Sequencing Center for Infectious Disease"/>
            <person name="Wu L."/>
            <person name="Ma J."/>
        </authorList>
    </citation>
    <scope>NUCLEOTIDE SEQUENCE [LARGE SCALE GENOMIC DNA]</scope>
    <source>
        <strain evidence="4">CCUG 54522</strain>
    </source>
</reference>
<evidence type="ECO:0000313" key="4">
    <source>
        <dbReference type="Proteomes" id="UP001596135"/>
    </source>
</evidence>
<dbReference type="EMBL" id="JBHSRJ010000004">
    <property type="protein sequence ID" value="MFC6043139.1"/>
    <property type="molecule type" value="Genomic_DNA"/>
</dbReference>
<accession>A0ABW1LGY4</accession>
<name>A0ABW1LGY4_9ACTN</name>
<proteinExistence type="predicted"/>
<dbReference type="RefSeq" id="WP_379152950.1">
    <property type="nucleotide sequence ID" value="NZ_JBHSRJ010000004.1"/>
</dbReference>
<keyword evidence="4" id="KW-1185">Reference proteome</keyword>
<gene>
    <name evidence="3" type="ORF">ACFPYL_08640</name>
</gene>
<keyword evidence="1" id="KW-0732">Signal</keyword>
<feature type="signal peptide" evidence="1">
    <location>
        <begin position="1"/>
        <end position="28"/>
    </location>
</feature>